<keyword evidence="2" id="KW-1185">Reference proteome</keyword>
<sequence>MKTMAKMFFSGDEEDQDSFLSSDEDDNHDDFSDQTHQENFEKILVKEKCLSDASTSMKHDPTVKGTPENVVPIKPALRNMDDDNIISSFRDRQITYWTG</sequence>
<reference evidence="1 2" key="2">
    <citation type="journal article" date="2022" name="Mol. Ecol. Resour.">
        <title>The genomes of chicory, endive, great burdock and yacon provide insights into Asteraceae paleo-polyploidization history and plant inulin production.</title>
        <authorList>
            <person name="Fan W."/>
            <person name="Wang S."/>
            <person name="Wang H."/>
            <person name="Wang A."/>
            <person name="Jiang F."/>
            <person name="Liu H."/>
            <person name="Zhao H."/>
            <person name="Xu D."/>
            <person name="Zhang Y."/>
        </authorList>
    </citation>
    <scope>NUCLEOTIDE SEQUENCE [LARGE SCALE GENOMIC DNA]</scope>
    <source>
        <strain evidence="2">cv. Punajuju</strain>
        <tissue evidence="1">Leaves</tissue>
    </source>
</reference>
<reference evidence="2" key="1">
    <citation type="journal article" date="2022" name="Mol. Ecol. Resour.">
        <title>The genomes of chicory, endive, great burdock and yacon provide insights into Asteraceae palaeo-polyploidization history and plant inulin production.</title>
        <authorList>
            <person name="Fan W."/>
            <person name="Wang S."/>
            <person name="Wang H."/>
            <person name="Wang A."/>
            <person name="Jiang F."/>
            <person name="Liu H."/>
            <person name="Zhao H."/>
            <person name="Xu D."/>
            <person name="Zhang Y."/>
        </authorList>
    </citation>
    <scope>NUCLEOTIDE SEQUENCE [LARGE SCALE GENOMIC DNA]</scope>
    <source>
        <strain evidence="2">cv. Punajuju</strain>
    </source>
</reference>
<evidence type="ECO:0000313" key="2">
    <source>
        <dbReference type="Proteomes" id="UP001055811"/>
    </source>
</evidence>
<proteinExistence type="predicted"/>
<dbReference type="EMBL" id="CM042013">
    <property type="protein sequence ID" value="KAI3740384.1"/>
    <property type="molecule type" value="Genomic_DNA"/>
</dbReference>
<name>A0ACB9D1E5_CICIN</name>
<evidence type="ECO:0000313" key="1">
    <source>
        <dbReference type="EMBL" id="KAI3740384.1"/>
    </source>
</evidence>
<accession>A0ACB9D1E5</accession>
<comment type="caution">
    <text evidence="1">The sequence shown here is derived from an EMBL/GenBank/DDBJ whole genome shotgun (WGS) entry which is preliminary data.</text>
</comment>
<gene>
    <name evidence="1" type="ORF">L2E82_30813</name>
</gene>
<organism evidence="1 2">
    <name type="scientific">Cichorium intybus</name>
    <name type="common">Chicory</name>
    <dbReference type="NCBI Taxonomy" id="13427"/>
    <lineage>
        <taxon>Eukaryota</taxon>
        <taxon>Viridiplantae</taxon>
        <taxon>Streptophyta</taxon>
        <taxon>Embryophyta</taxon>
        <taxon>Tracheophyta</taxon>
        <taxon>Spermatophyta</taxon>
        <taxon>Magnoliopsida</taxon>
        <taxon>eudicotyledons</taxon>
        <taxon>Gunneridae</taxon>
        <taxon>Pentapetalae</taxon>
        <taxon>asterids</taxon>
        <taxon>campanulids</taxon>
        <taxon>Asterales</taxon>
        <taxon>Asteraceae</taxon>
        <taxon>Cichorioideae</taxon>
        <taxon>Cichorieae</taxon>
        <taxon>Cichoriinae</taxon>
        <taxon>Cichorium</taxon>
    </lineage>
</organism>
<protein>
    <submittedName>
        <fullName evidence="1">Uncharacterized protein</fullName>
    </submittedName>
</protein>
<dbReference type="Proteomes" id="UP001055811">
    <property type="component" value="Linkage Group LG05"/>
</dbReference>